<dbReference type="PANTHER" id="PTHR44591">
    <property type="entry name" value="STRESS RESPONSE REGULATOR PROTEIN 1"/>
    <property type="match status" value="1"/>
</dbReference>
<dbReference type="PROSITE" id="PS50110">
    <property type="entry name" value="RESPONSE_REGULATORY"/>
    <property type="match status" value="1"/>
</dbReference>
<reference evidence="7" key="1">
    <citation type="submission" date="2018-02" db="EMBL/GenBank/DDBJ databases">
        <authorList>
            <person name="Hausmann B."/>
        </authorList>
    </citation>
    <scope>NUCLEOTIDE SEQUENCE [LARGE SCALE GENOMIC DNA]</scope>
    <source>
        <strain evidence="7">Peat soil MAG SbF1</strain>
    </source>
</reference>
<proteinExistence type="predicted"/>
<organism evidence="6 7">
    <name type="scientific">Candidatus Desulfosporosinus infrequens</name>
    <dbReference type="NCBI Taxonomy" id="2043169"/>
    <lineage>
        <taxon>Bacteria</taxon>
        <taxon>Bacillati</taxon>
        <taxon>Bacillota</taxon>
        <taxon>Clostridia</taxon>
        <taxon>Eubacteriales</taxon>
        <taxon>Desulfitobacteriaceae</taxon>
        <taxon>Desulfosporosinus</taxon>
    </lineage>
</organism>
<protein>
    <recommendedName>
        <fullName evidence="1">Stage 0 sporulation protein A homolog</fullName>
    </recommendedName>
</protein>
<dbReference type="Pfam" id="PF00072">
    <property type="entry name" value="Response_reg"/>
    <property type="match status" value="1"/>
</dbReference>
<sequence>MKVLFTFKMGKFRHELTVKSASELYQLVDGYSDRGIVEIDLILMDIIMQEFDGIEACRNIKKREWLADITVIMVTATTEKDNIQLAFSAGAMDFIKKPLERVELSARVCSALKLKHETARRNARETELLEVTHRLQATNERLQKDRLNRFLLLSLS</sequence>
<dbReference type="InterPro" id="IPR011006">
    <property type="entry name" value="CheY-like_superfamily"/>
</dbReference>
<evidence type="ECO:0000256" key="3">
    <source>
        <dbReference type="ARBA" id="ARBA00024867"/>
    </source>
</evidence>
<dbReference type="AlphaFoldDB" id="A0A2U3KLM8"/>
<evidence type="ECO:0000256" key="4">
    <source>
        <dbReference type="PROSITE-ProRule" id="PRU00169"/>
    </source>
</evidence>
<dbReference type="GO" id="GO:0000160">
    <property type="term" value="P:phosphorelay signal transduction system"/>
    <property type="evidence" value="ECO:0007669"/>
    <property type="project" value="InterPro"/>
</dbReference>
<dbReference type="InterPro" id="IPR050595">
    <property type="entry name" value="Bact_response_regulator"/>
</dbReference>
<comment type="function">
    <text evidence="3">May play the central regulatory role in sporulation. It may be an element of the effector pathway responsible for the activation of sporulation genes in response to nutritional stress. Spo0A may act in concert with spo0H (a sigma factor) to control the expression of some genes that are critical to the sporulation process.</text>
</comment>
<keyword evidence="2 4" id="KW-0597">Phosphoprotein</keyword>
<dbReference type="SUPFAM" id="SSF52172">
    <property type="entry name" value="CheY-like"/>
    <property type="match status" value="1"/>
</dbReference>
<evidence type="ECO:0000256" key="1">
    <source>
        <dbReference type="ARBA" id="ARBA00018672"/>
    </source>
</evidence>
<evidence type="ECO:0000259" key="5">
    <source>
        <dbReference type="PROSITE" id="PS50110"/>
    </source>
</evidence>
<evidence type="ECO:0000313" key="6">
    <source>
        <dbReference type="EMBL" id="SPF40546.1"/>
    </source>
</evidence>
<accession>A0A2U3KLM8</accession>
<dbReference type="Gene3D" id="3.40.50.2300">
    <property type="match status" value="1"/>
</dbReference>
<evidence type="ECO:0000313" key="7">
    <source>
        <dbReference type="Proteomes" id="UP000238916"/>
    </source>
</evidence>
<dbReference type="PANTHER" id="PTHR44591:SF3">
    <property type="entry name" value="RESPONSE REGULATORY DOMAIN-CONTAINING PROTEIN"/>
    <property type="match status" value="1"/>
</dbReference>
<evidence type="ECO:0000256" key="2">
    <source>
        <dbReference type="ARBA" id="ARBA00022553"/>
    </source>
</evidence>
<name>A0A2U3KLM8_9FIRM</name>
<dbReference type="InterPro" id="IPR001789">
    <property type="entry name" value="Sig_transdc_resp-reg_receiver"/>
</dbReference>
<dbReference type="SMART" id="SM00448">
    <property type="entry name" value="REC"/>
    <property type="match status" value="1"/>
</dbReference>
<gene>
    <name evidence="6" type="ORF">SBF1_2250002</name>
</gene>
<dbReference type="EMBL" id="OMOF01000141">
    <property type="protein sequence ID" value="SPF40546.1"/>
    <property type="molecule type" value="Genomic_DNA"/>
</dbReference>
<feature type="domain" description="Response regulatory" evidence="5">
    <location>
        <begin position="1"/>
        <end position="112"/>
    </location>
</feature>
<dbReference type="Proteomes" id="UP000238916">
    <property type="component" value="Unassembled WGS sequence"/>
</dbReference>
<feature type="modified residue" description="4-aspartylphosphate" evidence="4">
    <location>
        <position position="45"/>
    </location>
</feature>